<keyword evidence="4 10" id="KW-0699">rRNA-binding</keyword>
<organism evidence="14 15">
    <name type="scientific">Sphingobacterium suaedae</name>
    <dbReference type="NCBI Taxonomy" id="1686402"/>
    <lineage>
        <taxon>Bacteria</taxon>
        <taxon>Pseudomonadati</taxon>
        <taxon>Bacteroidota</taxon>
        <taxon>Sphingobacteriia</taxon>
        <taxon>Sphingobacteriales</taxon>
        <taxon>Sphingobacteriaceae</taxon>
        <taxon>Sphingobacterium</taxon>
    </lineage>
</organism>
<evidence type="ECO:0000259" key="13">
    <source>
        <dbReference type="PROSITE" id="PS51721"/>
    </source>
</evidence>
<keyword evidence="6 10" id="KW-0378">Hydrolase</keyword>
<comment type="function">
    <text evidence="10">One of several proteins that assist in the late maturation steps of the functional core of the 30S ribosomal subunit. Helps release RbfA from mature subunits. May play a role in the assembly of ribosomal proteins into the subunit. Circularly permuted GTPase that catalyzes slow GTP hydrolysis, GTPase activity is stimulated by the 30S ribosomal subunit.</text>
</comment>
<protein>
    <recommendedName>
        <fullName evidence="10">Small ribosomal subunit biogenesis GTPase RsgA</fullName>
        <ecNumber evidence="10">3.6.1.-</ecNumber>
    </recommendedName>
</protein>
<dbReference type="Gene3D" id="3.40.50.300">
    <property type="entry name" value="P-loop containing nucleotide triphosphate hydrolases"/>
    <property type="match status" value="1"/>
</dbReference>
<feature type="binding site" evidence="10">
    <location>
        <position position="293"/>
    </location>
    <ligand>
        <name>Zn(2+)</name>
        <dbReference type="ChEBI" id="CHEBI:29105"/>
    </ligand>
</feature>
<keyword evidence="3 10" id="KW-0479">Metal-binding</keyword>
<dbReference type="NCBIfam" id="TIGR00157">
    <property type="entry name" value="ribosome small subunit-dependent GTPase A"/>
    <property type="match status" value="1"/>
</dbReference>
<evidence type="ECO:0000256" key="6">
    <source>
        <dbReference type="ARBA" id="ARBA00022801"/>
    </source>
</evidence>
<dbReference type="RefSeq" id="WP_380905402.1">
    <property type="nucleotide sequence ID" value="NZ_JBHUEG010000009.1"/>
</dbReference>
<evidence type="ECO:0000256" key="8">
    <source>
        <dbReference type="ARBA" id="ARBA00022884"/>
    </source>
</evidence>
<dbReference type="Gene3D" id="2.40.50.140">
    <property type="entry name" value="Nucleic acid-binding proteins"/>
    <property type="match status" value="1"/>
</dbReference>
<evidence type="ECO:0000256" key="9">
    <source>
        <dbReference type="ARBA" id="ARBA00023134"/>
    </source>
</evidence>
<dbReference type="EC" id="3.6.1.-" evidence="10"/>
<keyword evidence="8 10" id="KW-0694">RNA-binding</keyword>
<dbReference type="EMBL" id="JBHULR010000009">
    <property type="protein sequence ID" value="MFD2549082.1"/>
    <property type="molecule type" value="Genomic_DNA"/>
</dbReference>
<feature type="binding site" evidence="10">
    <location>
        <position position="298"/>
    </location>
    <ligand>
        <name>Zn(2+)</name>
        <dbReference type="ChEBI" id="CHEBI:29105"/>
    </ligand>
</feature>
<evidence type="ECO:0000256" key="2">
    <source>
        <dbReference type="ARBA" id="ARBA00022517"/>
    </source>
</evidence>
<dbReference type="InterPro" id="IPR010914">
    <property type="entry name" value="RsgA_GTPase_dom"/>
</dbReference>
<gene>
    <name evidence="10 14" type="primary">rsgA</name>
    <name evidence="14" type="ORF">ACFSR5_15640</name>
</gene>
<dbReference type="InterPro" id="IPR027417">
    <property type="entry name" value="P-loop_NTPase"/>
</dbReference>
<dbReference type="HAMAP" id="MF_01820">
    <property type="entry name" value="GTPase_RsgA"/>
    <property type="match status" value="1"/>
</dbReference>
<dbReference type="PANTHER" id="PTHR32120">
    <property type="entry name" value="SMALL RIBOSOMAL SUBUNIT BIOGENESIS GTPASE RSGA"/>
    <property type="match status" value="1"/>
</dbReference>
<dbReference type="PROSITE" id="PS50936">
    <property type="entry name" value="ENGC_GTPASE"/>
    <property type="match status" value="1"/>
</dbReference>
<dbReference type="InterPro" id="IPR004881">
    <property type="entry name" value="Ribosome_biogen_GTPase_RsgA"/>
</dbReference>
<comment type="caution">
    <text evidence="10">Lacks conserved residue(s) required for the propagation of feature annotation.</text>
</comment>
<feature type="binding site" evidence="10">
    <location>
        <begin position="212"/>
        <end position="220"/>
    </location>
    <ligand>
        <name>GTP</name>
        <dbReference type="ChEBI" id="CHEBI:37565"/>
    </ligand>
</feature>
<dbReference type="CDD" id="cd01854">
    <property type="entry name" value="YjeQ_EngC"/>
    <property type="match status" value="1"/>
</dbReference>
<keyword evidence="7 10" id="KW-0862">Zinc</keyword>
<proteinExistence type="inferred from homology"/>
<dbReference type="SUPFAM" id="SSF50249">
    <property type="entry name" value="Nucleic acid-binding proteins"/>
    <property type="match status" value="1"/>
</dbReference>
<sequence>MSLNDSTNNHPSDANLHRYGWNDKLDQLKQASPYADLPHGRIAIVHRTCYEVVSSHGVFQCELAGRMLIEKSADEQPCTGDWITFQPFDNGKGIVVDMLPRARTLYRKKNGSRTTKQAIASYVDKAFVVQSLDGNFNPRRAERFMVQIREADIQPVLVLHKAELEFDQAHVMQAIAHLERQMPILRTSIHQPDSITHLRESILPGETAVFVGSSGVGKSSLINALCKSQRVRTSETSRSTGKGRHTSTRRELVEMDGAGILIDTPGVREFGLATDAPDTVDGVLDIADFAQSCRFADCSHQHEPGCAVREALDQGLLSAQVYESYHKLQREIRHYTASEHEKRRQKKSLTKLVHDVKKRKDMGR</sequence>
<accession>A0ABW5KJN9</accession>
<feature type="region of interest" description="Disordered" evidence="11">
    <location>
        <begin position="337"/>
        <end position="364"/>
    </location>
</feature>
<dbReference type="Proteomes" id="UP001597545">
    <property type="component" value="Unassembled WGS sequence"/>
</dbReference>
<dbReference type="SUPFAM" id="SSF52540">
    <property type="entry name" value="P-loop containing nucleoside triphosphate hydrolases"/>
    <property type="match status" value="1"/>
</dbReference>
<dbReference type="Gene3D" id="1.10.40.50">
    <property type="entry name" value="Probable gtpase engc, domain 3"/>
    <property type="match status" value="1"/>
</dbReference>
<evidence type="ECO:0000313" key="15">
    <source>
        <dbReference type="Proteomes" id="UP001597545"/>
    </source>
</evidence>
<dbReference type="InterPro" id="IPR012340">
    <property type="entry name" value="NA-bd_OB-fold"/>
</dbReference>
<evidence type="ECO:0000259" key="12">
    <source>
        <dbReference type="PROSITE" id="PS50936"/>
    </source>
</evidence>
<feature type="binding site" evidence="10">
    <location>
        <position position="306"/>
    </location>
    <ligand>
        <name>Zn(2+)</name>
        <dbReference type="ChEBI" id="CHEBI:29105"/>
    </ligand>
</feature>
<evidence type="ECO:0000256" key="7">
    <source>
        <dbReference type="ARBA" id="ARBA00022833"/>
    </source>
</evidence>
<evidence type="ECO:0000256" key="10">
    <source>
        <dbReference type="HAMAP-Rule" id="MF_01820"/>
    </source>
</evidence>
<comment type="subunit">
    <text evidence="10">Monomer. Associates with 30S ribosomal subunit, binds 16S rRNA.</text>
</comment>
<dbReference type="PANTHER" id="PTHR32120:SF10">
    <property type="entry name" value="SMALL RIBOSOMAL SUBUNIT BIOGENESIS GTPASE RSGA"/>
    <property type="match status" value="1"/>
</dbReference>
<dbReference type="InterPro" id="IPR030378">
    <property type="entry name" value="G_CP_dom"/>
</dbReference>
<dbReference type="Pfam" id="PF03193">
    <property type="entry name" value="RsgA_GTPase"/>
    <property type="match status" value="1"/>
</dbReference>
<comment type="similarity">
    <text evidence="10">Belongs to the TRAFAC class YlqF/YawG GTPase family. RsgA subfamily.</text>
</comment>
<comment type="caution">
    <text evidence="14">The sequence shown here is derived from an EMBL/GenBank/DDBJ whole genome shotgun (WGS) entry which is preliminary data.</text>
</comment>
<evidence type="ECO:0000313" key="14">
    <source>
        <dbReference type="EMBL" id="MFD2549082.1"/>
    </source>
</evidence>
<keyword evidence="9 10" id="KW-0342">GTP-binding</keyword>
<comment type="cofactor">
    <cofactor evidence="10">
        <name>Zn(2+)</name>
        <dbReference type="ChEBI" id="CHEBI:29105"/>
    </cofactor>
    <text evidence="10">Binds 1 zinc ion per subunit.</text>
</comment>
<dbReference type="PROSITE" id="PS51721">
    <property type="entry name" value="G_CP"/>
    <property type="match status" value="1"/>
</dbReference>
<keyword evidence="5 10" id="KW-0547">Nucleotide-binding</keyword>
<feature type="domain" description="CP-type G" evidence="13">
    <location>
        <begin position="112"/>
        <end position="270"/>
    </location>
</feature>
<name>A0ABW5KJN9_9SPHI</name>
<keyword evidence="1 10" id="KW-0963">Cytoplasm</keyword>
<evidence type="ECO:0000256" key="1">
    <source>
        <dbReference type="ARBA" id="ARBA00022490"/>
    </source>
</evidence>
<feature type="binding site" evidence="10">
    <location>
        <position position="300"/>
    </location>
    <ligand>
        <name>Zn(2+)</name>
        <dbReference type="ChEBI" id="CHEBI:29105"/>
    </ligand>
</feature>
<reference evidence="15" key="1">
    <citation type="journal article" date="2019" name="Int. J. Syst. Evol. Microbiol.">
        <title>The Global Catalogue of Microorganisms (GCM) 10K type strain sequencing project: providing services to taxonomists for standard genome sequencing and annotation.</title>
        <authorList>
            <consortium name="The Broad Institute Genomics Platform"/>
            <consortium name="The Broad Institute Genome Sequencing Center for Infectious Disease"/>
            <person name="Wu L."/>
            <person name="Ma J."/>
        </authorList>
    </citation>
    <scope>NUCLEOTIDE SEQUENCE [LARGE SCALE GENOMIC DNA]</scope>
    <source>
        <strain evidence="15">KCTC 42662</strain>
    </source>
</reference>
<evidence type="ECO:0000256" key="4">
    <source>
        <dbReference type="ARBA" id="ARBA00022730"/>
    </source>
</evidence>
<evidence type="ECO:0000256" key="11">
    <source>
        <dbReference type="SAM" id="MobiDB-lite"/>
    </source>
</evidence>
<evidence type="ECO:0000256" key="5">
    <source>
        <dbReference type="ARBA" id="ARBA00022741"/>
    </source>
</evidence>
<comment type="subcellular location">
    <subcellularLocation>
        <location evidence="10">Cytoplasm</location>
    </subcellularLocation>
</comment>
<feature type="domain" description="EngC GTPase" evidence="12">
    <location>
        <begin position="121"/>
        <end position="268"/>
    </location>
</feature>
<keyword evidence="2 10" id="KW-0690">Ribosome biogenesis</keyword>
<evidence type="ECO:0000256" key="3">
    <source>
        <dbReference type="ARBA" id="ARBA00022723"/>
    </source>
</evidence>
<keyword evidence="15" id="KW-1185">Reference proteome</keyword>